<feature type="transmembrane region" description="Helical" evidence="7">
    <location>
        <begin position="17"/>
        <end position="37"/>
    </location>
</feature>
<reference evidence="10" key="1">
    <citation type="journal article" date="2015" name="BMC Genomics">
        <title>Genomic and transcriptomic analysis of the endophytic fungus Pestalotiopsis fici reveals its lifestyle and high potential for synthesis of natural products.</title>
        <authorList>
            <person name="Wang X."/>
            <person name="Zhang X."/>
            <person name="Liu L."/>
            <person name="Xiang M."/>
            <person name="Wang W."/>
            <person name="Sun X."/>
            <person name="Che Y."/>
            <person name="Guo L."/>
            <person name="Liu G."/>
            <person name="Guo L."/>
            <person name="Wang C."/>
            <person name="Yin W.B."/>
            <person name="Stadler M."/>
            <person name="Zhang X."/>
            <person name="Liu X."/>
        </authorList>
    </citation>
    <scope>NUCLEOTIDE SEQUENCE [LARGE SCALE GENOMIC DNA]</scope>
    <source>
        <strain evidence="10">W106-1 / CGMCC3.15140</strain>
    </source>
</reference>
<dbReference type="GeneID" id="19266361"/>
<organism evidence="9 10">
    <name type="scientific">Pestalotiopsis fici (strain W106-1 / CGMCC3.15140)</name>
    <dbReference type="NCBI Taxonomy" id="1229662"/>
    <lineage>
        <taxon>Eukaryota</taxon>
        <taxon>Fungi</taxon>
        <taxon>Dikarya</taxon>
        <taxon>Ascomycota</taxon>
        <taxon>Pezizomycotina</taxon>
        <taxon>Sordariomycetes</taxon>
        <taxon>Xylariomycetidae</taxon>
        <taxon>Amphisphaeriales</taxon>
        <taxon>Sporocadaceae</taxon>
        <taxon>Pestalotiopsis</taxon>
    </lineage>
</organism>
<evidence type="ECO:0000256" key="3">
    <source>
        <dbReference type="ARBA" id="ARBA00022989"/>
    </source>
</evidence>
<protein>
    <recommendedName>
        <fullName evidence="8">Rhodopsin domain-containing protein</fullName>
    </recommendedName>
</protein>
<comment type="subcellular location">
    <subcellularLocation>
        <location evidence="1">Membrane</location>
        <topology evidence="1">Multi-pass membrane protein</topology>
    </subcellularLocation>
</comment>
<feature type="transmembrane region" description="Helical" evidence="7">
    <location>
        <begin position="129"/>
        <end position="149"/>
    </location>
</feature>
<dbReference type="Proteomes" id="UP000030651">
    <property type="component" value="Unassembled WGS sequence"/>
</dbReference>
<evidence type="ECO:0000313" key="10">
    <source>
        <dbReference type="Proteomes" id="UP000030651"/>
    </source>
</evidence>
<evidence type="ECO:0000259" key="8">
    <source>
        <dbReference type="Pfam" id="PF20684"/>
    </source>
</evidence>
<feature type="region of interest" description="Disordered" evidence="6">
    <location>
        <begin position="309"/>
        <end position="338"/>
    </location>
</feature>
<dbReference type="InParanoid" id="W3XNJ2"/>
<keyword evidence="10" id="KW-1185">Reference proteome</keyword>
<dbReference type="eggNOG" id="ENOG502SK0C">
    <property type="taxonomic scope" value="Eukaryota"/>
</dbReference>
<evidence type="ECO:0000256" key="2">
    <source>
        <dbReference type="ARBA" id="ARBA00022692"/>
    </source>
</evidence>
<feature type="domain" description="Rhodopsin" evidence="8">
    <location>
        <begin position="33"/>
        <end position="278"/>
    </location>
</feature>
<evidence type="ECO:0000313" key="9">
    <source>
        <dbReference type="EMBL" id="ETS87520.1"/>
    </source>
</evidence>
<dbReference type="GO" id="GO:0016020">
    <property type="term" value="C:membrane"/>
    <property type="evidence" value="ECO:0007669"/>
    <property type="project" value="UniProtKB-SubCell"/>
</dbReference>
<dbReference type="InterPro" id="IPR052337">
    <property type="entry name" value="SAT4-like"/>
</dbReference>
<keyword evidence="3 7" id="KW-1133">Transmembrane helix</keyword>
<dbReference type="OrthoDB" id="3936451at2759"/>
<evidence type="ECO:0000256" key="7">
    <source>
        <dbReference type="SAM" id="Phobius"/>
    </source>
</evidence>
<evidence type="ECO:0000256" key="1">
    <source>
        <dbReference type="ARBA" id="ARBA00004141"/>
    </source>
</evidence>
<evidence type="ECO:0000256" key="4">
    <source>
        <dbReference type="ARBA" id="ARBA00023136"/>
    </source>
</evidence>
<accession>W3XNJ2</accession>
<gene>
    <name evidence="9" type="ORF">PFICI_01348</name>
</gene>
<dbReference type="InterPro" id="IPR049326">
    <property type="entry name" value="Rhodopsin_dom_fungi"/>
</dbReference>
<evidence type="ECO:0000256" key="5">
    <source>
        <dbReference type="ARBA" id="ARBA00038359"/>
    </source>
</evidence>
<feature type="transmembrane region" description="Helical" evidence="7">
    <location>
        <begin position="93"/>
        <end position="117"/>
    </location>
</feature>
<feature type="transmembrane region" description="Helical" evidence="7">
    <location>
        <begin position="216"/>
        <end position="234"/>
    </location>
</feature>
<comment type="similarity">
    <text evidence="5">Belongs to the SAT4 family.</text>
</comment>
<dbReference type="PANTHER" id="PTHR33048">
    <property type="entry name" value="PTH11-LIKE INTEGRAL MEMBRANE PROTEIN (AFU_ORTHOLOGUE AFUA_5G11245)"/>
    <property type="match status" value="1"/>
</dbReference>
<dbReference type="AlphaFoldDB" id="W3XNJ2"/>
<dbReference type="Pfam" id="PF20684">
    <property type="entry name" value="Fung_rhodopsin"/>
    <property type="match status" value="1"/>
</dbReference>
<dbReference type="EMBL" id="KI912109">
    <property type="protein sequence ID" value="ETS87520.1"/>
    <property type="molecule type" value="Genomic_DNA"/>
</dbReference>
<keyword evidence="2 7" id="KW-0812">Transmembrane</keyword>
<proteinExistence type="inferred from homology"/>
<feature type="transmembrane region" description="Helical" evidence="7">
    <location>
        <begin position="49"/>
        <end position="73"/>
    </location>
</feature>
<evidence type="ECO:0000256" key="6">
    <source>
        <dbReference type="SAM" id="MobiDB-lite"/>
    </source>
</evidence>
<feature type="transmembrane region" description="Helical" evidence="7">
    <location>
        <begin position="254"/>
        <end position="277"/>
    </location>
</feature>
<dbReference type="KEGG" id="pfy:PFICI_01348"/>
<name>W3XNJ2_PESFW</name>
<dbReference type="RefSeq" id="XP_007828120.1">
    <property type="nucleotide sequence ID" value="XM_007829929.1"/>
</dbReference>
<dbReference type="PANTHER" id="PTHR33048:SF96">
    <property type="entry name" value="INTEGRAL MEMBRANE PROTEIN"/>
    <property type="match status" value="1"/>
</dbReference>
<dbReference type="OMA" id="PPSYFWR"/>
<dbReference type="HOGENOM" id="CLU_028200_3_4_1"/>
<feature type="transmembrane region" description="Helical" evidence="7">
    <location>
        <begin position="182"/>
        <end position="204"/>
    </location>
</feature>
<sequence length="385" mass="42336">MAQNIGFDVNPGGTRLVIGQIVFLVLAWIVCLLRLYVKAFMQKRVLSDDWFMFASLAVYTAYGAIAIHGVAAGGTGKHTEELTPSGIEVALRAWYFCEVLYAPLSALIRTSIAIFILRLATKPWQKWTIWINITVIWLISIVYFFLMALQCLPSNYFWQGPIAVPEVRGSCMDHNVVPIATIVHSIVSAVSDWTLGLLPIAMLWKVNINRRTKISIAVLLGMGLVAGIALFIRIPYVKRIAISADFLFDTVSLAAWSVIEPSLGIMAGSIAAIRPLFKTWGFGLSRSRRSGIGSGKRVVNKWRASRSLRKLPQPGNSGIGSGQASGPRGHLASGSTTSEQALKNYEAISSRRHTLEAYEMADRDVEFGLGSEDQRPRPGSWTPNL</sequence>
<keyword evidence="4 7" id="KW-0472">Membrane</keyword>